<evidence type="ECO:0000256" key="7">
    <source>
        <dbReference type="ARBA" id="ARBA00022723"/>
    </source>
</evidence>
<evidence type="ECO:0000256" key="4">
    <source>
        <dbReference type="ARBA" id="ARBA00022485"/>
    </source>
</evidence>
<name>A0ABM6LFN0_9BACI</name>
<dbReference type="Gene3D" id="3.40.50.10800">
    <property type="entry name" value="NadA-like"/>
    <property type="match status" value="3"/>
</dbReference>
<dbReference type="NCBIfam" id="TIGR00550">
    <property type="entry name" value="nadA"/>
    <property type="match status" value="1"/>
</dbReference>
<evidence type="ECO:0000313" key="12">
    <source>
        <dbReference type="Proteomes" id="UP000196877"/>
    </source>
</evidence>
<keyword evidence="12" id="KW-1185">Reference proteome</keyword>
<evidence type="ECO:0000256" key="1">
    <source>
        <dbReference type="ARBA" id="ARBA00001966"/>
    </source>
</evidence>
<dbReference type="InterPro" id="IPR003473">
    <property type="entry name" value="NadA"/>
</dbReference>
<proteinExistence type="predicted"/>
<dbReference type="EC" id="2.5.1.72" evidence="3 10"/>
<evidence type="ECO:0000256" key="9">
    <source>
        <dbReference type="ARBA" id="ARBA00023014"/>
    </source>
</evidence>
<keyword evidence="5" id="KW-0662">Pyridine nucleotide biosynthesis</keyword>
<evidence type="ECO:0000256" key="5">
    <source>
        <dbReference type="ARBA" id="ARBA00022642"/>
    </source>
</evidence>
<reference evidence="11 12" key="1">
    <citation type="submission" date="2017-06" db="EMBL/GenBank/DDBJ databases">
        <title>Genome sequence of Bacillus sonorensis strain SRCM101395.</title>
        <authorList>
            <person name="Cho S.H."/>
        </authorList>
    </citation>
    <scope>NUCLEOTIDE SEQUENCE [LARGE SCALE GENOMIC DNA]</scope>
    <source>
        <strain evidence="11 12">SRCM101395</strain>
    </source>
</reference>
<organism evidence="11 12">
    <name type="scientific">Bacillus sonorensis</name>
    <dbReference type="NCBI Taxonomy" id="119858"/>
    <lineage>
        <taxon>Bacteria</taxon>
        <taxon>Bacillati</taxon>
        <taxon>Bacillota</taxon>
        <taxon>Bacilli</taxon>
        <taxon>Bacillales</taxon>
        <taxon>Bacillaceae</taxon>
        <taxon>Bacillus</taxon>
    </lineage>
</organism>
<dbReference type="Proteomes" id="UP000196877">
    <property type="component" value="Chromosome"/>
</dbReference>
<accession>A0ABM6LFN0</accession>
<dbReference type="EMBL" id="CP021920">
    <property type="protein sequence ID" value="ASB88086.1"/>
    <property type="molecule type" value="Genomic_DNA"/>
</dbReference>
<evidence type="ECO:0000256" key="8">
    <source>
        <dbReference type="ARBA" id="ARBA00023004"/>
    </source>
</evidence>
<comment type="cofactor">
    <cofactor evidence="1">
        <name>[4Fe-4S] cluster</name>
        <dbReference type="ChEBI" id="CHEBI:49883"/>
    </cofactor>
</comment>
<keyword evidence="8" id="KW-0408">Iron</keyword>
<dbReference type="InterPro" id="IPR036094">
    <property type="entry name" value="NadA_sf"/>
</dbReference>
<dbReference type="PANTHER" id="PTHR30573">
    <property type="entry name" value="QUINOLINATE SYNTHETASE A"/>
    <property type="match status" value="1"/>
</dbReference>
<gene>
    <name evidence="11" type="primary">nadA</name>
    <name evidence="11" type="ORF">S101395_01577</name>
</gene>
<keyword evidence="6 11" id="KW-0808">Transferase</keyword>
<dbReference type="NCBIfam" id="NF006883">
    <property type="entry name" value="PRK09375.2-4"/>
    <property type="match status" value="1"/>
</dbReference>
<protein>
    <recommendedName>
        <fullName evidence="3 10">Quinolinate synthase</fullName>
        <ecNumber evidence="3 10">2.5.1.72</ecNumber>
    </recommendedName>
</protein>
<evidence type="ECO:0000256" key="3">
    <source>
        <dbReference type="ARBA" id="ARBA00012669"/>
    </source>
</evidence>
<evidence type="ECO:0000256" key="6">
    <source>
        <dbReference type="ARBA" id="ARBA00022679"/>
    </source>
</evidence>
<keyword evidence="7" id="KW-0479">Metal-binding</keyword>
<dbReference type="Pfam" id="PF02445">
    <property type="entry name" value="NadA"/>
    <property type="match status" value="1"/>
</dbReference>
<evidence type="ECO:0000313" key="11">
    <source>
        <dbReference type="EMBL" id="ASB88086.1"/>
    </source>
</evidence>
<dbReference type="GO" id="GO:0016740">
    <property type="term" value="F:transferase activity"/>
    <property type="evidence" value="ECO:0007669"/>
    <property type="project" value="UniProtKB-KW"/>
</dbReference>
<dbReference type="PANTHER" id="PTHR30573:SF0">
    <property type="entry name" value="QUINOLINATE SYNTHASE, CHLOROPLASTIC"/>
    <property type="match status" value="1"/>
</dbReference>
<keyword evidence="4" id="KW-0004">4Fe-4S</keyword>
<evidence type="ECO:0000256" key="2">
    <source>
        <dbReference type="ARBA" id="ARBA00005065"/>
    </source>
</evidence>
<evidence type="ECO:0000256" key="10">
    <source>
        <dbReference type="NCBIfam" id="TIGR00550"/>
    </source>
</evidence>
<keyword evidence="9" id="KW-0411">Iron-sulfur</keyword>
<comment type="pathway">
    <text evidence="2">Cofactor biosynthesis; NAD(+) biosynthesis; quinolinate from iminoaspartate: step 1/1.</text>
</comment>
<sequence length="295" mass="33362">MSIVNLINHTNGSMMPEYYKKLAEEDMKERIRRIKKKYGEKLFIPGHHYQKDEVIQFADATGDSLQLAQVAQQNKKAEYIVFCGVHFMAETADMLTAKEQVVVLPDMRAGCSMADMANIRQTNRAWEELTKRFGDTIIPLTYVNSTAEIKAFTGRNGGAAVTSSNAKHILTWALTQKERILFLPDQHLGRNTAYDLGIPLSRMAVWDPIEEELLYDGDLQDVKVILWKGHCSVHEKFTVSNIKNVKERDPGINVIVHPECSHEVVMLSDFSGSTKKSLIPSVKRSREANGRLGQR</sequence>
<dbReference type="SUPFAM" id="SSF142754">
    <property type="entry name" value="NadA-like"/>
    <property type="match status" value="1"/>
</dbReference>